<accession>A0ABW4JM23</accession>
<name>A0ABW4JM23_9BACL</name>
<organism evidence="1 2">
    <name type="scientific">Alicyclobacillus fodiniaquatilis</name>
    <dbReference type="NCBI Taxonomy" id="1661150"/>
    <lineage>
        <taxon>Bacteria</taxon>
        <taxon>Bacillati</taxon>
        <taxon>Bacillota</taxon>
        <taxon>Bacilli</taxon>
        <taxon>Bacillales</taxon>
        <taxon>Alicyclobacillaceae</taxon>
        <taxon>Alicyclobacillus</taxon>
    </lineage>
</organism>
<gene>
    <name evidence="1" type="ORF">ACFSB2_20800</name>
</gene>
<comment type="caution">
    <text evidence="1">The sequence shown here is derived from an EMBL/GenBank/DDBJ whole genome shotgun (WGS) entry which is preliminary data.</text>
</comment>
<evidence type="ECO:0000313" key="1">
    <source>
        <dbReference type="EMBL" id="MFD1677119.1"/>
    </source>
</evidence>
<reference evidence="2" key="1">
    <citation type="journal article" date="2019" name="Int. J. Syst. Evol. Microbiol.">
        <title>The Global Catalogue of Microorganisms (GCM) 10K type strain sequencing project: providing services to taxonomists for standard genome sequencing and annotation.</title>
        <authorList>
            <consortium name="The Broad Institute Genomics Platform"/>
            <consortium name="The Broad Institute Genome Sequencing Center for Infectious Disease"/>
            <person name="Wu L."/>
            <person name="Ma J."/>
        </authorList>
    </citation>
    <scope>NUCLEOTIDE SEQUENCE [LARGE SCALE GENOMIC DNA]</scope>
    <source>
        <strain evidence="2">CGMCC 1.12286</strain>
    </source>
</reference>
<dbReference type="Gene3D" id="1.20.120.1450">
    <property type="match status" value="1"/>
</dbReference>
<dbReference type="InterPro" id="IPR009920">
    <property type="entry name" value="HEPPP_synth_su1"/>
</dbReference>
<proteinExistence type="predicted"/>
<dbReference type="EMBL" id="JBHUCX010000085">
    <property type="protein sequence ID" value="MFD1677119.1"/>
    <property type="molecule type" value="Genomic_DNA"/>
</dbReference>
<dbReference type="Proteomes" id="UP001597079">
    <property type="component" value="Unassembled WGS sequence"/>
</dbReference>
<dbReference type="RefSeq" id="WP_377945034.1">
    <property type="nucleotide sequence ID" value="NZ_JBHUCX010000085.1"/>
</dbReference>
<dbReference type="Pfam" id="PF07307">
    <property type="entry name" value="HEPPP_synt_1"/>
    <property type="match status" value="1"/>
</dbReference>
<evidence type="ECO:0000313" key="2">
    <source>
        <dbReference type="Proteomes" id="UP001597079"/>
    </source>
</evidence>
<sequence>MTDCRENLFRRVERLAIQHMHQDYLAARQISQSVSRFHFDVGYAILTAAEVNEAELEQVLMAVLLLDQGLSIHNQIDICPTEQRELIVLAGDYDSSKYYFLLARLNNSRLMHTLCDAVAEINEAKVTIVANGMDLSSQEYLRLREIVCGQLLRALARHYLGESGAWTTHVDSLVQAHVVKDEILTRNYTRNFSIQQASRWLDDSMERVITMPSTSHEGPLYTYLVEYFQPIRQTVEHLHVSEGNR</sequence>
<protein>
    <submittedName>
        <fullName evidence="1">Heptaprenyl diphosphate synthase component 1</fullName>
    </submittedName>
</protein>
<keyword evidence="2" id="KW-1185">Reference proteome</keyword>